<proteinExistence type="predicted"/>
<keyword evidence="1" id="KW-0677">Repeat</keyword>
<accession>A0ABR4EIT9</accession>
<evidence type="ECO:0000313" key="4">
    <source>
        <dbReference type="Proteomes" id="UP001600888"/>
    </source>
</evidence>
<dbReference type="InterPro" id="IPR056884">
    <property type="entry name" value="NPHP3-like_N"/>
</dbReference>
<gene>
    <name evidence="3" type="ORF">FJTKL_10963</name>
</gene>
<dbReference type="PANTHER" id="PTHR10039">
    <property type="entry name" value="AMELOGENIN"/>
    <property type="match status" value="1"/>
</dbReference>
<name>A0ABR4EIT9_9PEZI</name>
<dbReference type="Gene3D" id="3.40.50.300">
    <property type="entry name" value="P-loop containing nucleotide triphosphate hydrolases"/>
    <property type="match status" value="1"/>
</dbReference>
<dbReference type="InterPro" id="IPR027417">
    <property type="entry name" value="P-loop_NTPase"/>
</dbReference>
<sequence length="526" mass="59415">MSFGFGVGDFLAVLKLANEVRKQFANAPKEFTDISDDIESLSLALVNADFRVKDAQSHGAPAGTVSPVLTSCQALLLELQTFNNKHSVLQKDTTDGTRTKIKRFWKRASWDSNEIRDFRQRITSNVLLLNKLEQRDIHTDVKSLLQQQNEQRRSKVVDWISPIDFGNKQRDLLSERVDNISGTWMLSTEQYATWIRDGGRTLFCWGMPGGGKTMTTAMVVDHLQSLCKGDGEALVVYIYCRYQSHNQSSAQLLRSILRSLIRQSPKVPNMVINKLFEEYNAKGEALPSHQVIPAISTMLRSARSKYILIDAVDELDDDQRAILLQRLFSLKEITKVNLLLTSRQRPKATTEIFNAHFDGPSGMQGALKNLVQGLQALGTPSKIDDFLLDLDVEIRATDRDVERYLHAEQNLLLLPKCVKERPHLQEEVISSIIRVVDGMFLLAVLHLESLKRKTTVKQVKDALQNMTEPSGSHAYDRAYDDALQRIESEADELRDLAKKALSILMCARRLLSPDELCHALSVDVTK</sequence>
<evidence type="ECO:0000256" key="1">
    <source>
        <dbReference type="ARBA" id="ARBA00022737"/>
    </source>
</evidence>
<dbReference type="EMBL" id="JBAWTH010000050">
    <property type="protein sequence ID" value="KAL2282353.1"/>
    <property type="molecule type" value="Genomic_DNA"/>
</dbReference>
<dbReference type="SUPFAM" id="SSF52540">
    <property type="entry name" value="P-loop containing nucleoside triphosphate hydrolases"/>
    <property type="match status" value="1"/>
</dbReference>
<comment type="caution">
    <text evidence="3">The sequence shown here is derived from an EMBL/GenBank/DDBJ whole genome shotgun (WGS) entry which is preliminary data.</text>
</comment>
<protein>
    <recommendedName>
        <fullName evidence="2">Nephrocystin 3-like N-terminal domain-containing protein</fullName>
    </recommendedName>
</protein>
<dbReference type="Pfam" id="PF24883">
    <property type="entry name" value="NPHP3_N"/>
    <property type="match status" value="1"/>
</dbReference>
<evidence type="ECO:0000313" key="3">
    <source>
        <dbReference type="EMBL" id="KAL2282353.1"/>
    </source>
</evidence>
<reference evidence="3 4" key="1">
    <citation type="submission" date="2024-03" db="EMBL/GenBank/DDBJ databases">
        <title>A high-quality draft genome sequence of Diaporthe vaccinii, a causative agent of upright dieback and viscid rot disease in cranberry plants.</title>
        <authorList>
            <person name="Sarrasin M."/>
            <person name="Lang B.F."/>
            <person name="Burger G."/>
        </authorList>
    </citation>
    <scope>NUCLEOTIDE SEQUENCE [LARGE SCALE GENOMIC DNA]</scope>
    <source>
        <strain evidence="3 4">IS7</strain>
    </source>
</reference>
<feature type="domain" description="Nephrocystin 3-like N-terminal" evidence="2">
    <location>
        <begin position="181"/>
        <end position="343"/>
    </location>
</feature>
<dbReference type="PANTHER" id="PTHR10039:SF15">
    <property type="entry name" value="NACHT DOMAIN-CONTAINING PROTEIN"/>
    <property type="match status" value="1"/>
</dbReference>
<organism evidence="3 4">
    <name type="scientific">Diaporthe vaccinii</name>
    <dbReference type="NCBI Taxonomy" id="105482"/>
    <lineage>
        <taxon>Eukaryota</taxon>
        <taxon>Fungi</taxon>
        <taxon>Dikarya</taxon>
        <taxon>Ascomycota</taxon>
        <taxon>Pezizomycotina</taxon>
        <taxon>Sordariomycetes</taxon>
        <taxon>Sordariomycetidae</taxon>
        <taxon>Diaporthales</taxon>
        <taxon>Diaporthaceae</taxon>
        <taxon>Diaporthe</taxon>
        <taxon>Diaporthe eres species complex</taxon>
    </lineage>
</organism>
<keyword evidence="4" id="KW-1185">Reference proteome</keyword>
<dbReference type="Proteomes" id="UP001600888">
    <property type="component" value="Unassembled WGS sequence"/>
</dbReference>
<evidence type="ECO:0000259" key="2">
    <source>
        <dbReference type="Pfam" id="PF24883"/>
    </source>
</evidence>